<feature type="compositionally biased region" description="Low complexity" evidence="1">
    <location>
        <begin position="135"/>
        <end position="144"/>
    </location>
</feature>
<feature type="region of interest" description="Disordered" evidence="1">
    <location>
        <begin position="71"/>
        <end position="205"/>
    </location>
</feature>
<protein>
    <submittedName>
        <fullName evidence="2">Uncharacterized protein</fullName>
    </submittedName>
</protein>
<dbReference type="Proteomes" id="UP001498398">
    <property type="component" value="Unassembled WGS sequence"/>
</dbReference>
<organism evidence="2 3">
    <name type="scientific">Marasmiellus scandens</name>
    <dbReference type="NCBI Taxonomy" id="2682957"/>
    <lineage>
        <taxon>Eukaryota</taxon>
        <taxon>Fungi</taxon>
        <taxon>Dikarya</taxon>
        <taxon>Basidiomycota</taxon>
        <taxon>Agaricomycotina</taxon>
        <taxon>Agaricomycetes</taxon>
        <taxon>Agaricomycetidae</taxon>
        <taxon>Agaricales</taxon>
        <taxon>Marasmiineae</taxon>
        <taxon>Omphalotaceae</taxon>
        <taxon>Marasmiellus</taxon>
    </lineage>
</organism>
<evidence type="ECO:0000313" key="2">
    <source>
        <dbReference type="EMBL" id="KAK7434751.1"/>
    </source>
</evidence>
<evidence type="ECO:0000256" key="1">
    <source>
        <dbReference type="SAM" id="MobiDB-lite"/>
    </source>
</evidence>
<comment type="caution">
    <text evidence="2">The sequence shown here is derived from an EMBL/GenBank/DDBJ whole genome shotgun (WGS) entry which is preliminary data.</text>
</comment>
<feature type="compositionally biased region" description="Polar residues" evidence="1">
    <location>
        <begin position="145"/>
        <end position="154"/>
    </location>
</feature>
<feature type="compositionally biased region" description="Polar residues" evidence="1">
    <location>
        <begin position="110"/>
        <end position="126"/>
    </location>
</feature>
<accession>A0ABR1IJZ9</accession>
<keyword evidence="3" id="KW-1185">Reference proteome</keyword>
<proteinExistence type="predicted"/>
<name>A0ABR1IJZ9_9AGAR</name>
<dbReference type="EMBL" id="JBANRG010000117">
    <property type="protein sequence ID" value="KAK7434751.1"/>
    <property type="molecule type" value="Genomic_DNA"/>
</dbReference>
<evidence type="ECO:0000313" key="3">
    <source>
        <dbReference type="Proteomes" id="UP001498398"/>
    </source>
</evidence>
<reference evidence="2 3" key="1">
    <citation type="submission" date="2024-01" db="EMBL/GenBank/DDBJ databases">
        <title>A draft genome for the cacao thread blight pathogen Marasmiellus scandens.</title>
        <authorList>
            <person name="Baruah I.K."/>
            <person name="Leung J."/>
            <person name="Bukari Y."/>
            <person name="Amoako-Attah I."/>
            <person name="Meinhardt L.W."/>
            <person name="Bailey B.A."/>
            <person name="Cohen S.P."/>
        </authorList>
    </citation>
    <scope>NUCLEOTIDE SEQUENCE [LARGE SCALE GENOMIC DNA]</scope>
    <source>
        <strain evidence="2 3">GH-19</strain>
    </source>
</reference>
<sequence length="373" mass="41344">MPLPVINFSGFKIGWASTNQTTYLRFPTLASLDGTAETTEAPVKFVFLSAFYASLIISHFLMSLCSSDPHNGTSSSQMRGVHDGKESSVNAHPLVGTSYSQRRGVHDGKGSSTSAGPLVGTSSSEISGIHEVSPELELSSLSGSTPNDTESSEVMSYLLRSSPIPIDGPQEMVTLPNSNGTASSTARTQRSLDISSQHKSPKLETPAHKVYETRSRPCPRRYIRIGTLVFIVVLFTLNSVLIPQPPRISVPVLASRNVNRLGIAVRWFTLCYDEPITVPPAISEPPQMHDLFVHIARTNAQRDLDQDVTVLFQHLKLWVFNEAGCWETIRFDERRRLGGQDLALTINVRFEPSWVKPSTMFKDKRFKRIQECE</sequence>
<gene>
    <name evidence="2" type="ORF">VKT23_020029</name>
</gene>
<feature type="compositionally biased region" description="Polar residues" evidence="1">
    <location>
        <begin position="175"/>
        <end position="198"/>
    </location>
</feature>